<evidence type="ECO:0000256" key="1">
    <source>
        <dbReference type="ARBA" id="ARBA00004370"/>
    </source>
</evidence>
<evidence type="ECO:0000256" key="5">
    <source>
        <dbReference type="SAM" id="Phobius"/>
    </source>
</evidence>
<evidence type="ECO:0000256" key="3">
    <source>
        <dbReference type="ARBA" id="ARBA00022989"/>
    </source>
</evidence>
<comment type="subcellular location">
    <subcellularLocation>
        <location evidence="1">Membrane</location>
    </subcellularLocation>
</comment>
<accession>A0A3B0RUA5</accession>
<keyword evidence="4 5" id="KW-0472">Membrane</keyword>
<keyword evidence="2 5" id="KW-0812">Transmembrane</keyword>
<evidence type="ECO:0000256" key="4">
    <source>
        <dbReference type="ARBA" id="ARBA00023136"/>
    </source>
</evidence>
<evidence type="ECO:0000259" key="6">
    <source>
        <dbReference type="Pfam" id="PF04116"/>
    </source>
</evidence>
<feature type="transmembrane region" description="Helical" evidence="5">
    <location>
        <begin position="36"/>
        <end position="65"/>
    </location>
</feature>
<reference evidence="7" key="1">
    <citation type="submission" date="2018-06" db="EMBL/GenBank/DDBJ databases">
        <authorList>
            <person name="Zhirakovskaya E."/>
        </authorList>
    </citation>
    <scope>NUCLEOTIDE SEQUENCE</scope>
</reference>
<protein>
    <submittedName>
        <fullName evidence="7">Fatty acid hydroxylase family (Carotene hydroxylase/sterol desaturase)</fullName>
    </submittedName>
</protein>
<feature type="transmembrane region" description="Helical" evidence="5">
    <location>
        <begin position="6"/>
        <end position="24"/>
    </location>
</feature>
<name>A0A3B0RUA5_9ZZZZ</name>
<dbReference type="InterPro" id="IPR050307">
    <property type="entry name" value="Sterol_Desaturase_Related"/>
</dbReference>
<feature type="domain" description="Fatty acid hydroxylase" evidence="6">
    <location>
        <begin position="82"/>
        <end position="231"/>
    </location>
</feature>
<evidence type="ECO:0000313" key="7">
    <source>
        <dbReference type="EMBL" id="VAV87055.1"/>
    </source>
</evidence>
<dbReference type="GO" id="GO:0005506">
    <property type="term" value="F:iron ion binding"/>
    <property type="evidence" value="ECO:0007669"/>
    <property type="project" value="InterPro"/>
</dbReference>
<organism evidence="7">
    <name type="scientific">hydrothermal vent metagenome</name>
    <dbReference type="NCBI Taxonomy" id="652676"/>
    <lineage>
        <taxon>unclassified sequences</taxon>
        <taxon>metagenomes</taxon>
        <taxon>ecological metagenomes</taxon>
    </lineage>
</organism>
<keyword evidence="3 5" id="KW-1133">Transmembrane helix</keyword>
<dbReference type="GO" id="GO:0016020">
    <property type="term" value="C:membrane"/>
    <property type="evidence" value="ECO:0007669"/>
    <property type="project" value="UniProtKB-SubCell"/>
</dbReference>
<dbReference type="Pfam" id="PF04116">
    <property type="entry name" value="FA_hydroxylase"/>
    <property type="match status" value="1"/>
</dbReference>
<evidence type="ECO:0000256" key="2">
    <source>
        <dbReference type="ARBA" id="ARBA00022692"/>
    </source>
</evidence>
<dbReference type="GO" id="GO:0016491">
    <property type="term" value="F:oxidoreductase activity"/>
    <property type="evidence" value="ECO:0007669"/>
    <property type="project" value="InterPro"/>
</dbReference>
<proteinExistence type="predicted"/>
<dbReference type="EMBL" id="UOEE01000027">
    <property type="protein sequence ID" value="VAV87055.1"/>
    <property type="molecule type" value="Genomic_DNA"/>
</dbReference>
<sequence length="276" mass="32106">METKLIVLAIFVIFAVLEAFRTGFLYKQNQQKHDGWIDFLCGVVLIGMIQPLVLLTSMAGLHWLWPQGFGMFAQTPIILQILAFIIFDDLSQYWWHRSSHKFAFLYNLHRPHHNAQYLSVRIVYRNNFFYYMMMPGLWLSGLLVYVGFGWVYAGYLLVKLAVIIAAHSDVAWDAPLYRIKWLQPLMWVVERTISTPSTHAMHHGRHKSDGITHYKGNYGNLLFFWDVIFGTARITRQRPQQFGVENLPDIGIGQQLLWPLIRPVKQATKEVQPTGK</sequence>
<dbReference type="AlphaFoldDB" id="A0A3B0RUA5"/>
<gene>
    <name evidence="7" type="ORF">MNBD_ALPHA06-1624</name>
</gene>
<dbReference type="GO" id="GO:0008610">
    <property type="term" value="P:lipid biosynthetic process"/>
    <property type="evidence" value="ECO:0007669"/>
    <property type="project" value="InterPro"/>
</dbReference>
<dbReference type="PANTHER" id="PTHR11863">
    <property type="entry name" value="STEROL DESATURASE"/>
    <property type="match status" value="1"/>
</dbReference>
<dbReference type="InterPro" id="IPR006694">
    <property type="entry name" value="Fatty_acid_hydroxylase"/>
</dbReference>